<sequence>MSKELYTVTEFCQTYGIGRTTFYAEVKAGKLRTVKIGAATRVRRADAQSWADSLPTADAAA</sequence>
<evidence type="ECO:0000313" key="3">
    <source>
        <dbReference type="Proteomes" id="UP001595456"/>
    </source>
</evidence>
<evidence type="ECO:0000313" key="2">
    <source>
        <dbReference type="EMBL" id="MFC3098856.1"/>
    </source>
</evidence>
<name>A0ABV7EA33_9SPHN</name>
<proteinExistence type="predicted"/>
<dbReference type="Gene3D" id="1.10.238.160">
    <property type="match status" value="1"/>
</dbReference>
<protein>
    <submittedName>
        <fullName evidence="2">Helix-turn-helix transcriptional regulator</fullName>
    </submittedName>
</protein>
<evidence type="ECO:0000259" key="1">
    <source>
        <dbReference type="Pfam" id="PF12728"/>
    </source>
</evidence>
<gene>
    <name evidence="2" type="ORF">ACFODU_13750</name>
</gene>
<dbReference type="InterPro" id="IPR010093">
    <property type="entry name" value="SinI_DNA-bd"/>
</dbReference>
<keyword evidence="3" id="KW-1185">Reference proteome</keyword>
<accession>A0ABV7EA33</accession>
<organism evidence="2 3">
    <name type="scientific">Alteraurantiacibacter palmitatis</name>
    <dbReference type="NCBI Taxonomy" id="2054628"/>
    <lineage>
        <taxon>Bacteria</taxon>
        <taxon>Pseudomonadati</taxon>
        <taxon>Pseudomonadota</taxon>
        <taxon>Alphaproteobacteria</taxon>
        <taxon>Sphingomonadales</taxon>
        <taxon>Erythrobacteraceae</taxon>
        <taxon>Alteraurantiacibacter</taxon>
    </lineage>
</organism>
<dbReference type="Proteomes" id="UP001595456">
    <property type="component" value="Unassembled WGS sequence"/>
</dbReference>
<reference evidence="3" key="1">
    <citation type="journal article" date="2019" name="Int. J. Syst. Evol. Microbiol.">
        <title>The Global Catalogue of Microorganisms (GCM) 10K type strain sequencing project: providing services to taxonomists for standard genome sequencing and annotation.</title>
        <authorList>
            <consortium name="The Broad Institute Genomics Platform"/>
            <consortium name="The Broad Institute Genome Sequencing Center for Infectious Disease"/>
            <person name="Wu L."/>
            <person name="Ma J."/>
        </authorList>
    </citation>
    <scope>NUCLEOTIDE SEQUENCE [LARGE SCALE GENOMIC DNA]</scope>
    <source>
        <strain evidence="3">KCTC 52607</strain>
    </source>
</reference>
<dbReference type="EMBL" id="JBHRST010000022">
    <property type="protein sequence ID" value="MFC3098856.1"/>
    <property type="molecule type" value="Genomic_DNA"/>
</dbReference>
<dbReference type="RefSeq" id="WP_336924656.1">
    <property type="nucleotide sequence ID" value="NZ_JBANRO010000001.1"/>
</dbReference>
<feature type="domain" description="Helix-turn-helix" evidence="1">
    <location>
        <begin position="5"/>
        <end position="50"/>
    </location>
</feature>
<dbReference type="NCBIfam" id="TIGR01764">
    <property type="entry name" value="excise"/>
    <property type="match status" value="1"/>
</dbReference>
<dbReference type="Pfam" id="PF12728">
    <property type="entry name" value="HTH_17"/>
    <property type="match status" value="1"/>
</dbReference>
<dbReference type="InterPro" id="IPR041657">
    <property type="entry name" value="HTH_17"/>
</dbReference>
<comment type="caution">
    <text evidence="2">The sequence shown here is derived from an EMBL/GenBank/DDBJ whole genome shotgun (WGS) entry which is preliminary data.</text>
</comment>